<proteinExistence type="predicted"/>
<sequence>MGILQYAASHEELTCSEAETGTFAASVAIDLAPANISAVILKPLLLVNWVQKATNLSLS</sequence>
<dbReference type="RefSeq" id="WP_240261329.1">
    <property type="nucleotide sequence ID" value="NZ_CP092488.2"/>
</dbReference>
<keyword evidence="2" id="KW-1185">Reference proteome</keyword>
<dbReference type="EMBL" id="CP092488">
    <property type="protein sequence ID" value="UMB69598.1"/>
    <property type="molecule type" value="Genomic_DNA"/>
</dbReference>
<organism evidence="1 2">
    <name type="scientific">Mycobacterium paraterrae</name>
    <dbReference type="NCBI Taxonomy" id="577492"/>
    <lineage>
        <taxon>Bacteria</taxon>
        <taxon>Bacillati</taxon>
        <taxon>Actinomycetota</taxon>
        <taxon>Actinomycetes</taxon>
        <taxon>Mycobacteriales</taxon>
        <taxon>Mycobacteriaceae</taxon>
        <taxon>Mycobacterium</taxon>
    </lineage>
</organism>
<protein>
    <submittedName>
        <fullName evidence="1">Uncharacterized protein</fullName>
    </submittedName>
</protein>
<evidence type="ECO:0000313" key="1">
    <source>
        <dbReference type="EMBL" id="UMB69598.1"/>
    </source>
</evidence>
<name>A0ABY3VJN2_9MYCO</name>
<dbReference type="Proteomes" id="UP001055336">
    <property type="component" value="Chromosome"/>
</dbReference>
<reference evidence="1" key="1">
    <citation type="submission" date="2022-08" db="EMBL/GenBank/DDBJ databases">
        <title>Whole genome sequencing of non-tuberculosis mycobacteria type-strains.</title>
        <authorList>
            <person name="Igarashi Y."/>
            <person name="Osugi A."/>
            <person name="Mitarai S."/>
        </authorList>
    </citation>
    <scope>NUCLEOTIDE SEQUENCE</scope>
    <source>
        <strain evidence="1">DSM 45127</strain>
    </source>
</reference>
<accession>A0ABY3VJN2</accession>
<evidence type="ECO:0000313" key="2">
    <source>
        <dbReference type="Proteomes" id="UP001055336"/>
    </source>
</evidence>
<gene>
    <name evidence="1" type="ORF">MKK62_25250</name>
</gene>